<evidence type="ECO:0000256" key="1">
    <source>
        <dbReference type="ARBA" id="ARBA00004162"/>
    </source>
</evidence>
<evidence type="ECO:0000256" key="4">
    <source>
        <dbReference type="ARBA" id="ARBA00022692"/>
    </source>
</evidence>
<evidence type="ECO:0000313" key="9">
    <source>
        <dbReference type="EnsemblPlants" id="HORVU.MOREX.r3.1HG0064140.1.CDS1"/>
    </source>
</evidence>
<dbReference type="EnsemblPlants" id="HORVU.MOREX.r3.1HG0064140.1">
    <property type="protein sequence ID" value="HORVU.MOREX.r3.1HG0064140.1.CDS1"/>
    <property type="gene ID" value="HORVU.MOREX.r3.1HG0064140"/>
</dbReference>
<keyword evidence="6 8" id="KW-0472">Membrane</keyword>
<feature type="transmembrane region" description="Helical" evidence="8">
    <location>
        <begin position="20"/>
        <end position="40"/>
    </location>
</feature>
<dbReference type="InterPro" id="IPR012552">
    <property type="entry name" value="DVL"/>
</dbReference>
<dbReference type="GO" id="GO:0005886">
    <property type="term" value="C:plasma membrane"/>
    <property type="evidence" value="ECO:0007669"/>
    <property type="project" value="UniProtKB-SubCell"/>
</dbReference>
<dbReference type="GO" id="GO:0008285">
    <property type="term" value="P:negative regulation of cell population proliferation"/>
    <property type="evidence" value="ECO:0007669"/>
    <property type="project" value="InterPro"/>
</dbReference>
<name>A0A8I6WK25_HORVV</name>
<comment type="subcellular location">
    <subcellularLocation>
        <location evidence="1">Cell membrane</location>
        <topology evidence="1">Single-pass membrane protein</topology>
    </subcellularLocation>
</comment>
<feature type="transmembrane region" description="Helical" evidence="8">
    <location>
        <begin position="46"/>
        <end position="70"/>
    </location>
</feature>
<keyword evidence="4 8" id="KW-0812">Transmembrane</keyword>
<keyword evidence="10" id="KW-1185">Reference proteome</keyword>
<dbReference type="Gramene" id="HORVU.MOREX.r3.1HG0064140.1">
    <property type="protein sequence ID" value="HORVU.MOREX.r3.1HG0064140.1.CDS1"/>
    <property type="gene ID" value="HORVU.MOREX.r3.1HG0064140"/>
</dbReference>
<keyword evidence="3" id="KW-1003">Cell membrane</keyword>
<evidence type="ECO:0000256" key="2">
    <source>
        <dbReference type="ARBA" id="ARBA00022473"/>
    </source>
</evidence>
<dbReference type="Pfam" id="PF08137">
    <property type="entry name" value="DVL"/>
    <property type="match status" value="1"/>
</dbReference>
<evidence type="ECO:0000256" key="8">
    <source>
        <dbReference type="SAM" id="Phobius"/>
    </source>
</evidence>
<comment type="similarity">
    <text evidence="7">Belongs to the DVL/RTFL small polypeptides family.</text>
</comment>
<organism evidence="9 10">
    <name type="scientific">Hordeum vulgare subsp. vulgare</name>
    <name type="common">Domesticated barley</name>
    <dbReference type="NCBI Taxonomy" id="112509"/>
    <lineage>
        <taxon>Eukaryota</taxon>
        <taxon>Viridiplantae</taxon>
        <taxon>Streptophyta</taxon>
        <taxon>Embryophyta</taxon>
        <taxon>Tracheophyta</taxon>
        <taxon>Spermatophyta</taxon>
        <taxon>Magnoliopsida</taxon>
        <taxon>Liliopsida</taxon>
        <taxon>Poales</taxon>
        <taxon>Poaceae</taxon>
        <taxon>BOP clade</taxon>
        <taxon>Pooideae</taxon>
        <taxon>Triticodae</taxon>
        <taxon>Triticeae</taxon>
        <taxon>Hordeinae</taxon>
        <taxon>Hordeum</taxon>
    </lineage>
</organism>
<keyword evidence="2" id="KW-0217">Developmental protein</keyword>
<keyword evidence="5 8" id="KW-1133">Transmembrane helix</keyword>
<protein>
    <submittedName>
        <fullName evidence="9">Uncharacterized protein</fullName>
    </submittedName>
</protein>
<reference evidence="10" key="1">
    <citation type="journal article" date="2012" name="Nature">
        <title>A physical, genetic and functional sequence assembly of the barley genome.</title>
        <authorList>
            <consortium name="The International Barley Genome Sequencing Consortium"/>
            <person name="Mayer K.F."/>
            <person name="Waugh R."/>
            <person name="Brown J.W."/>
            <person name="Schulman A."/>
            <person name="Langridge P."/>
            <person name="Platzer M."/>
            <person name="Fincher G.B."/>
            <person name="Muehlbauer G.J."/>
            <person name="Sato K."/>
            <person name="Close T.J."/>
            <person name="Wise R.P."/>
            <person name="Stein N."/>
        </authorList>
    </citation>
    <scope>NUCLEOTIDE SEQUENCE [LARGE SCALE GENOMIC DNA]</scope>
    <source>
        <strain evidence="10">cv. Morex</strain>
    </source>
</reference>
<proteinExistence type="inferred from homology"/>
<reference evidence="9" key="3">
    <citation type="submission" date="2022-01" db="UniProtKB">
        <authorList>
            <consortium name="EnsemblPlants"/>
        </authorList>
    </citation>
    <scope>IDENTIFICATION</scope>
    <source>
        <strain evidence="9">subsp. vulgare</strain>
    </source>
</reference>
<dbReference type="Gramene" id="HORVU.MOREX.r2.1HG0051120.1">
    <property type="protein sequence ID" value="HORVU.MOREX.r2.1HG0051120.1.CDS.1"/>
    <property type="gene ID" value="HORVU.MOREX.r2.1HG0051120"/>
</dbReference>
<dbReference type="Proteomes" id="UP000011116">
    <property type="component" value="Chromosome 1H"/>
</dbReference>
<evidence type="ECO:0000256" key="7">
    <source>
        <dbReference type="ARBA" id="ARBA00024340"/>
    </source>
</evidence>
<dbReference type="AlphaFoldDB" id="A0A8I6WK25"/>
<evidence type="ECO:0000256" key="5">
    <source>
        <dbReference type="ARBA" id="ARBA00022989"/>
    </source>
</evidence>
<reference evidence="9" key="2">
    <citation type="submission" date="2020-10" db="EMBL/GenBank/DDBJ databases">
        <authorList>
            <person name="Scholz U."/>
            <person name="Mascher M."/>
            <person name="Fiebig A."/>
        </authorList>
    </citation>
    <scope>NUCLEOTIDE SEQUENCE [LARGE SCALE GENOMIC DNA]</scope>
    <source>
        <strain evidence="9">cv. Morex</strain>
    </source>
</reference>
<accession>A0A8I6WK25</accession>
<sequence length="92" mass="10528">MGRKKLRKMQSAAQQQKGKLYIIMACIALLVCGSKTRKFLVSSAAIHYYCWLRSWINVVAIAIICVVYGVMSDVHSEFQATENTFIRRRMVP</sequence>
<dbReference type="GO" id="GO:0048367">
    <property type="term" value="P:shoot system development"/>
    <property type="evidence" value="ECO:0007669"/>
    <property type="project" value="UniProtKB-ARBA"/>
</dbReference>
<evidence type="ECO:0000256" key="6">
    <source>
        <dbReference type="ARBA" id="ARBA00023136"/>
    </source>
</evidence>
<evidence type="ECO:0000256" key="3">
    <source>
        <dbReference type="ARBA" id="ARBA00022475"/>
    </source>
</evidence>
<evidence type="ECO:0000313" key="10">
    <source>
        <dbReference type="Proteomes" id="UP000011116"/>
    </source>
</evidence>